<dbReference type="GO" id="GO:0016538">
    <property type="term" value="F:cyclin-dependent protein serine/threonine kinase regulator activity"/>
    <property type="evidence" value="ECO:0007669"/>
    <property type="project" value="TreeGrafter"/>
</dbReference>
<gene>
    <name evidence="2" type="ORF">BDP27DRAFT_1232246</name>
</gene>
<reference evidence="2" key="1">
    <citation type="submission" date="2020-11" db="EMBL/GenBank/DDBJ databases">
        <authorList>
            <consortium name="DOE Joint Genome Institute"/>
            <person name="Ahrendt S."/>
            <person name="Riley R."/>
            <person name="Andreopoulos W."/>
            <person name="Labutti K."/>
            <person name="Pangilinan J."/>
            <person name="Ruiz-Duenas F.J."/>
            <person name="Barrasa J.M."/>
            <person name="Sanchez-Garcia M."/>
            <person name="Camarero S."/>
            <person name="Miyauchi S."/>
            <person name="Serrano A."/>
            <person name="Linde D."/>
            <person name="Babiker R."/>
            <person name="Drula E."/>
            <person name="Ayuso-Fernandez I."/>
            <person name="Pacheco R."/>
            <person name="Padilla G."/>
            <person name="Ferreira P."/>
            <person name="Barriuso J."/>
            <person name="Kellner H."/>
            <person name="Castanera R."/>
            <person name="Alfaro M."/>
            <person name="Ramirez L."/>
            <person name="Pisabarro A.G."/>
            <person name="Kuo A."/>
            <person name="Tritt A."/>
            <person name="Lipzen A."/>
            <person name="He G."/>
            <person name="Yan M."/>
            <person name="Ng V."/>
            <person name="Cullen D."/>
            <person name="Martin F."/>
            <person name="Rosso M.-N."/>
            <person name="Henrissat B."/>
            <person name="Hibbett D."/>
            <person name="Martinez A.T."/>
            <person name="Grigoriev I.V."/>
        </authorList>
    </citation>
    <scope>NUCLEOTIDE SEQUENCE</scope>
    <source>
        <strain evidence="2">AH 40177</strain>
    </source>
</reference>
<dbReference type="GO" id="GO:0005634">
    <property type="term" value="C:nucleus"/>
    <property type="evidence" value="ECO:0007669"/>
    <property type="project" value="TreeGrafter"/>
</dbReference>
<organism evidence="2 3">
    <name type="scientific">Rhodocollybia butyracea</name>
    <dbReference type="NCBI Taxonomy" id="206335"/>
    <lineage>
        <taxon>Eukaryota</taxon>
        <taxon>Fungi</taxon>
        <taxon>Dikarya</taxon>
        <taxon>Basidiomycota</taxon>
        <taxon>Agaricomycotina</taxon>
        <taxon>Agaricomycetes</taxon>
        <taxon>Agaricomycetidae</taxon>
        <taxon>Agaricales</taxon>
        <taxon>Marasmiineae</taxon>
        <taxon>Omphalotaceae</taxon>
        <taxon>Rhodocollybia</taxon>
    </lineage>
</organism>
<dbReference type="PANTHER" id="PTHR15615:SF10">
    <property type="entry name" value="PHO85 CYCLIN-2-RELATED"/>
    <property type="match status" value="1"/>
</dbReference>
<dbReference type="Proteomes" id="UP000772434">
    <property type="component" value="Unassembled WGS sequence"/>
</dbReference>
<proteinExistence type="predicted"/>
<dbReference type="EMBL" id="JADNRY010000148">
    <property type="protein sequence ID" value="KAF9063349.1"/>
    <property type="molecule type" value="Genomic_DNA"/>
</dbReference>
<dbReference type="CDD" id="cd20557">
    <property type="entry name" value="CYCLIN_ScPCL1-like"/>
    <property type="match status" value="1"/>
</dbReference>
<feature type="domain" description="Cyclin N-terminal" evidence="1">
    <location>
        <begin position="36"/>
        <end position="130"/>
    </location>
</feature>
<dbReference type="PANTHER" id="PTHR15615">
    <property type="match status" value="1"/>
</dbReference>
<name>A0A9P5U2D9_9AGAR</name>
<dbReference type="GO" id="GO:0019901">
    <property type="term" value="F:protein kinase binding"/>
    <property type="evidence" value="ECO:0007669"/>
    <property type="project" value="InterPro"/>
</dbReference>
<dbReference type="Pfam" id="PF00134">
    <property type="entry name" value="Cyclin_N"/>
    <property type="match status" value="1"/>
</dbReference>
<dbReference type="SUPFAM" id="SSF47954">
    <property type="entry name" value="Cyclin-like"/>
    <property type="match status" value="1"/>
</dbReference>
<protein>
    <recommendedName>
        <fullName evidence="1">Cyclin N-terminal domain-containing protein</fullName>
    </recommendedName>
</protein>
<dbReference type="GO" id="GO:0000307">
    <property type="term" value="C:cyclin-dependent protein kinase holoenzyme complex"/>
    <property type="evidence" value="ECO:0007669"/>
    <property type="project" value="TreeGrafter"/>
</dbReference>
<dbReference type="InterPro" id="IPR013922">
    <property type="entry name" value="Cyclin_PHO80-like"/>
</dbReference>
<accession>A0A9P5U2D9</accession>
<evidence type="ECO:0000259" key="1">
    <source>
        <dbReference type="Pfam" id="PF00134"/>
    </source>
</evidence>
<dbReference type="InterPro" id="IPR036915">
    <property type="entry name" value="Cyclin-like_sf"/>
</dbReference>
<dbReference type="Gene3D" id="1.10.472.10">
    <property type="entry name" value="Cyclin-like"/>
    <property type="match status" value="1"/>
</dbReference>
<dbReference type="OrthoDB" id="10250320at2759"/>
<dbReference type="InterPro" id="IPR006671">
    <property type="entry name" value="Cyclin_N"/>
</dbReference>
<dbReference type="AlphaFoldDB" id="A0A9P5U2D9"/>
<keyword evidence="3" id="KW-1185">Reference proteome</keyword>
<sequence>LDYVVDCVVETIDHAMGRPPRSRDESSSVEPRLAAFTTFVANVLIRADVKTPVILTALAYLARGKPHLHAAIEEMALERAFLGALIIASKYLNDCTFKNMHWALCTGIFRTQDIGLIEREFLDVLDWDLRISEDDILAHYVDIYTRLSGLHLDAT</sequence>
<comment type="caution">
    <text evidence="2">The sequence shown here is derived from an EMBL/GenBank/DDBJ whole genome shotgun (WGS) entry which is preliminary data.</text>
</comment>
<evidence type="ECO:0000313" key="2">
    <source>
        <dbReference type="EMBL" id="KAF9063349.1"/>
    </source>
</evidence>
<feature type="non-terminal residue" evidence="2">
    <location>
        <position position="155"/>
    </location>
</feature>
<evidence type="ECO:0000313" key="3">
    <source>
        <dbReference type="Proteomes" id="UP000772434"/>
    </source>
</evidence>